<dbReference type="EMBL" id="JQ844275">
    <property type="protein sequence ID" value="AGS54063.1"/>
    <property type="molecule type" value="Genomic_DNA"/>
</dbReference>
<dbReference type="SUPFAM" id="SSF56935">
    <property type="entry name" value="Porins"/>
    <property type="match status" value="1"/>
</dbReference>
<proteinExistence type="predicted"/>
<sequence>MKSRFLILVSLAFSLSFADLPQKQLQDSIDAKLESLESRRGLEISGTARSIMLRSAFSSDQDINAYDTSPDVERSGFTQLDLNIGVRPFDAVRGNVILRIGANYQDYFQSIKTVVTVPWLNIEGQVSNWLYWTVGDFRSEISPLAMYSPDVEVLYEPTVYARTRYMARDQVFLEGNKRNLQGANLQTRFDLGKYAGELRVEGIFSRLRRTEVLDFGGYMGNVLPNEADTPGASQASGMDKLLYMGNIELLPLSKNLYIGVTPIIIKDLKSSTTIVKRYTFEDGNCVMDWDNWDYVSPIECELFDMSVNPGVFGPEDTQILTGRLGADIAGIIGNENLIANLTGEYAVSKDKYYYQDGSDTLTADLEGKALLAAVALGWQAKGSWLARMDAKYIMNDSGWYNPLAQSPAFFARRVANSDKDGDILKYGARSPFYSTFDALYHYVPKFMPVDKMLSAGGEIIVGDPREDVYKPTESYAIAPFSKNSYNTGVYTRDELTLLQMLSDPVLQSALPNGLATANRVGPSVNLTAGFGKNNEIEVKGLFTMLEENQVAEGAEKAKFTEMGGGGKVDVGTLVWGLPLELSGSYKNSKTELGPVEFTSGFINAGFYARFYKRFGFAAGFQQIDTESINAAAQANIWHLSDGSQKQWMVGLDYTLAKNAWVAINFGQIIVENTYKTDDPATATGLLPVYIVEHRLIDADYGSKNTLEHSFKQNLVEASINVGF</sequence>
<dbReference type="AlphaFoldDB" id="A0A806K2N6"/>
<feature type="signal peptide" evidence="1">
    <location>
        <begin position="1"/>
        <end position="18"/>
    </location>
</feature>
<organism evidence="2">
    <name type="scientific">uncultured bacterium contig00152</name>
    <dbReference type="NCBI Taxonomy" id="1181591"/>
    <lineage>
        <taxon>Bacteria</taxon>
        <taxon>environmental samples</taxon>
    </lineage>
</organism>
<reference evidence="2" key="1">
    <citation type="submission" date="2012-03" db="EMBL/GenBank/DDBJ databases">
        <title>Functional metagenomics reveals considerable lignocellulase gene clusters in the gut microbiome of a wood-feeding higher termite.</title>
        <authorList>
            <person name="Liu N."/>
        </authorList>
    </citation>
    <scope>NUCLEOTIDE SEQUENCE</scope>
</reference>
<dbReference type="InterPro" id="IPR023614">
    <property type="entry name" value="Porin_dom_sf"/>
</dbReference>
<name>A0A806K2N6_9BACT</name>
<evidence type="ECO:0000313" key="2">
    <source>
        <dbReference type="EMBL" id="AGS54063.1"/>
    </source>
</evidence>
<feature type="chain" id="PRO_5032608655" evidence="1">
    <location>
        <begin position="19"/>
        <end position="723"/>
    </location>
</feature>
<evidence type="ECO:0000256" key="1">
    <source>
        <dbReference type="SAM" id="SignalP"/>
    </source>
</evidence>
<dbReference type="Gene3D" id="2.40.160.10">
    <property type="entry name" value="Porin"/>
    <property type="match status" value="1"/>
</dbReference>
<keyword evidence="1" id="KW-0732">Signal</keyword>
<accession>A0A806K2N6</accession>
<protein>
    <submittedName>
        <fullName evidence="2">Membrane protein</fullName>
    </submittedName>
</protein>